<protein>
    <recommendedName>
        <fullName evidence="3">Histidine kinase N-terminal 7TM region domain-containing protein</fullName>
    </recommendedName>
</protein>
<name>X0YUI1_9ZZZZ</name>
<dbReference type="EMBL" id="BART01008946">
    <property type="protein sequence ID" value="GAG60304.1"/>
    <property type="molecule type" value="Genomic_DNA"/>
</dbReference>
<feature type="transmembrane region" description="Helical" evidence="1">
    <location>
        <begin position="107"/>
        <end position="128"/>
    </location>
</feature>
<evidence type="ECO:0000313" key="2">
    <source>
        <dbReference type="EMBL" id="GAG60304.1"/>
    </source>
</evidence>
<comment type="caution">
    <text evidence="2">The sequence shown here is derived from an EMBL/GenBank/DDBJ whole genome shotgun (WGS) entry which is preliminary data.</text>
</comment>
<evidence type="ECO:0008006" key="3">
    <source>
        <dbReference type="Google" id="ProtNLM"/>
    </source>
</evidence>
<dbReference type="AlphaFoldDB" id="X0YUI1"/>
<accession>X0YUI1</accession>
<organism evidence="2">
    <name type="scientific">marine sediment metagenome</name>
    <dbReference type="NCBI Taxonomy" id="412755"/>
    <lineage>
        <taxon>unclassified sequences</taxon>
        <taxon>metagenomes</taxon>
        <taxon>ecological metagenomes</taxon>
    </lineage>
</organism>
<keyword evidence="1" id="KW-0812">Transmembrane</keyword>
<gene>
    <name evidence="2" type="ORF">S01H4_19972</name>
</gene>
<reference evidence="2" key="1">
    <citation type="journal article" date="2014" name="Front. Microbiol.">
        <title>High frequency of phylogenetically diverse reductive dehalogenase-homologous genes in deep subseafloor sedimentary metagenomes.</title>
        <authorList>
            <person name="Kawai M."/>
            <person name="Futagami T."/>
            <person name="Toyoda A."/>
            <person name="Takaki Y."/>
            <person name="Nishi S."/>
            <person name="Hori S."/>
            <person name="Arai W."/>
            <person name="Tsubouchi T."/>
            <person name="Morono Y."/>
            <person name="Uchiyama I."/>
            <person name="Ito T."/>
            <person name="Fujiyama A."/>
            <person name="Inagaki F."/>
            <person name="Takami H."/>
        </authorList>
    </citation>
    <scope>NUCLEOTIDE SEQUENCE</scope>
    <source>
        <strain evidence="2">Expedition CK06-06</strain>
    </source>
</reference>
<feature type="transmembrane region" description="Helical" evidence="1">
    <location>
        <begin position="144"/>
        <end position="167"/>
    </location>
</feature>
<feature type="transmembrane region" description="Helical" evidence="1">
    <location>
        <begin position="37"/>
        <end position="55"/>
    </location>
</feature>
<feature type="non-terminal residue" evidence="2">
    <location>
        <position position="193"/>
    </location>
</feature>
<evidence type="ECO:0000256" key="1">
    <source>
        <dbReference type="SAM" id="Phobius"/>
    </source>
</evidence>
<sequence>MSLTAFEIFYGSFTFTSVVISTILGLFIALKYREHKKIELLLVGITWIFLASPYWSDAIQFLLVSIGNVEMDSAVYFFLANAFIAPIHITWAYTFTNLLFKAYKKKLMIFFGVEATIFEIAFLIVFFIDHNLIGIQQSVFVVEWAIWVQIFLLFSIGLFLLTGFLFARSSIRSPEPQVKLKGKFLMVAFITFT</sequence>
<feature type="transmembrane region" description="Helical" evidence="1">
    <location>
        <begin position="12"/>
        <end position="30"/>
    </location>
</feature>
<feature type="transmembrane region" description="Helical" evidence="1">
    <location>
        <begin position="75"/>
        <end position="95"/>
    </location>
</feature>
<proteinExistence type="predicted"/>
<keyword evidence="1" id="KW-1133">Transmembrane helix</keyword>
<keyword evidence="1" id="KW-0472">Membrane</keyword>